<dbReference type="GO" id="GO:0007266">
    <property type="term" value="P:Rho protein signal transduction"/>
    <property type="evidence" value="ECO:0007669"/>
    <property type="project" value="InterPro"/>
</dbReference>
<dbReference type="InterPro" id="IPR014756">
    <property type="entry name" value="Ig_E-set"/>
</dbReference>
<comment type="caution">
    <text evidence="4">The sequence shown here is derived from an EMBL/GenBank/DDBJ whole genome shotgun (WGS) entry which is preliminary data.</text>
</comment>
<dbReference type="PANTHER" id="PTHR10980:SF3">
    <property type="entry name" value="LD16419P"/>
    <property type="match status" value="1"/>
</dbReference>
<dbReference type="Proteomes" id="UP001218218">
    <property type="component" value="Unassembled WGS sequence"/>
</dbReference>
<accession>A0AAD7EUS3</accession>
<organism evidence="4 5">
    <name type="scientific">Mycena albidolilacea</name>
    <dbReference type="NCBI Taxonomy" id="1033008"/>
    <lineage>
        <taxon>Eukaryota</taxon>
        <taxon>Fungi</taxon>
        <taxon>Dikarya</taxon>
        <taxon>Basidiomycota</taxon>
        <taxon>Agaricomycotina</taxon>
        <taxon>Agaricomycetes</taxon>
        <taxon>Agaricomycetidae</taxon>
        <taxon>Agaricales</taxon>
        <taxon>Marasmiineae</taxon>
        <taxon>Mycenaceae</taxon>
        <taxon>Mycena</taxon>
    </lineage>
</organism>
<sequence length="219" mass="24943">MPSKAIVFRLTDTAPDAETKNTPVAIKEASVRITFKVNHSIVTGLRHVQMGRRAGLKGRGKNDYSVMFFGHSDQMVDSNSYKPHPTGEAYVKDFPEQAYPSGMIGRSGRYYVRRRVVDSDGEIHAEPIPDPWRWYTKYRAPYTCLCGTVPDILMTEADFSSSFRMDKDRWNPGKIAGNSSSFFWRVQDREKILSENFVYGKARRVGDGRPCICDRDVND</sequence>
<dbReference type="PANTHER" id="PTHR10980">
    <property type="entry name" value="RHO GDP-DISSOCIATION INHIBITOR"/>
    <property type="match status" value="1"/>
</dbReference>
<gene>
    <name evidence="4" type="ORF">DFH08DRAFT_806073</name>
</gene>
<dbReference type="GO" id="GO:0005829">
    <property type="term" value="C:cytosol"/>
    <property type="evidence" value="ECO:0007669"/>
    <property type="project" value="TreeGrafter"/>
</dbReference>
<evidence type="ECO:0000313" key="4">
    <source>
        <dbReference type="EMBL" id="KAJ7351349.1"/>
    </source>
</evidence>
<comment type="similarity">
    <text evidence="2">Belongs to the Rho GDI family.</text>
</comment>
<proteinExistence type="inferred from homology"/>
<evidence type="ECO:0000256" key="1">
    <source>
        <dbReference type="ARBA" id="ARBA00004496"/>
    </source>
</evidence>
<dbReference type="AlphaFoldDB" id="A0AAD7EUS3"/>
<protein>
    <submittedName>
        <fullName evidence="4">Uncharacterized protein</fullName>
    </submittedName>
</protein>
<dbReference type="InterPro" id="IPR024792">
    <property type="entry name" value="RhoGDI_dom_sf"/>
</dbReference>
<dbReference type="InterPro" id="IPR000406">
    <property type="entry name" value="Rho_GDI"/>
</dbReference>
<reference evidence="4" key="1">
    <citation type="submission" date="2023-03" db="EMBL/GenBank/DDBJ databases">
        <title>Massive genome expansion in bonnet fungi (Mycena s.s.) driven by repeated elements and novel gene families across ecological guilds.</title>
        <authorList>
            <consortium name="Lawrence Berkeley National Laboratory"/>
            <person name="Harder C.B."/>
            <person name="Miyauchi S."/>
            <person name="Viragh M."/>
            <person name="Kuo A."/>
            <person name="Thoen E."/>
            <person name="Andreopoulos B."/>
            <person name="Lu D."/>
            <person name="Skrede I."/>
            <person name="Drula E."/>
            <person name="Henrissat B."/>
            <person name="Morin E."/>
            <person name="Kohler A."/>
            <person name="Barry K."/>
            <person name="LaButti K."/>
            <person name="Morin E."/>
            <person name="Salamov A."/>
            <person name="Lipzen A."/>
            <person name="Mereny Z."/>
            <person name="Hegedus B."/>
            <person name="Baldrian P."/>
            <person name="Stursova M."/>
            <person name="Weitz H."/>
            <person name="Taylor A."/>
            <person name="Grigoriev I.V."/>
            <person name="Nagy L.G."/>
            <person name="Martin F."/>
            <person name="Kauserud H."/>
        </authorList>
    </citation>
    <scope>NUCLEOTIDE SEQUENCE</scope>
    <source>
        <strain evidence="4">CBHHK002</strain>
    </source>
</reference>
<evidence type="ECO:0000313" key="5">
    <source>
        <dbReference type="Proteomes" id="UP001218218"/>
    </source>
</evidence>
<dbReference type="EMBL" id="JARIHO010000013">
    <property type="protein sequence ID" value="KAJ7351349.1"/>
    <property type="molecule type" value="Genomic_DNA"/>
</dbReference>
<dbReference type="GO" id="GO:0005094">
    <property type="term" value="F:Rho GDP-dissociation inhibitor activity"/>
    <property type="evidence" value="ECO:0007669"/>
    <property type="project" value="InterPro"/>
</dbReference>
<keyword evidence="5" id="KW-1185">Reference proteome</keyword>
<keyword evidence="3" id="KW-0963">Cytoplasm</keyword>
<name>A0AAD7EUS3_9AGAR</name>
<evidence type="ECO:0000256" key="2">
    <source>
        <dbReference type="ARBA" id="ARBA00009758"/>
    </source>
</evidence>
<dbReference type="Pfam" id="PF02115">
    <property type="entry name" value="Rho_GDI"/>
    <property type="match status" value="1"/>
</dbReference>
<dbReference type="GO" id="GO:0016020">
    <property type="term" value="C:membrane"/>
    <property type="evidence" value="ECO:0007669"/>
    <property type="project" value="TreeGrafter"/>
</dbReference>
<comment type="subcellular location">
    <subcellularLocation>
        <location evidence="1">Cytoplasm</location>
    </subcellularLocation>
</comment>
<evidence type="ECO:0000256" key="3">
    <source>
        <dbReference type="ARBA" id="ARBA00022490"/>
    </source>
</evidence>
<dbReference type="SUPFAM" id="SSF81296">
    <property type="entry name" value="E set domains"/>
    <property type="match status" value="1"/>
</dbReference>
<dbReference type="Gene3D" id="2.70.50.30">
    <property type="entry name" value="Coagulation Factor XIII, subunit A, domain 1"/>
    <property type="match status" value="1"/>
</dbReference>